<feature type="domain" description="Transcription factor CBF/NF-Y/archaeal histone" evidence="4">
    <location>
        <begin position="82"/>
        <end position="143"/>
    </location>
</feature>
<organism evidence="5">
    <name type="scientific">Zea mays</name>
    <name type="common">Maize</name>
    <dbReference type="NCBI Taxonomy" id="4577"/>
    <lineage>
        <taxon>Eukaryota</taxon>
        <taxon>Viridiplantae</taxon>
        <taxon>Streptophyta</taxon>
        <taxon>Embryophyta</taxon>
        <taxon>Tracheophyta</taxon>
        <taxon>Spermatophyta</taxon>
        <taxon>Magnoliopsida</taxon>
        <taxon>Liliopsida</taxon>
        <taxon>Poales</taxon>
        <taxon>Poaceae</taxon>
        <taxon>PACMAD clade</taxon>
        <taxon>Panicoideae</taxon>
        <taxon>Andropogonodae</taxon>
        <taxon>Andropogoneae</taxon>
        <taxon>Tripsacinae</taxon>
        <taxon>Zea</taxon>
    </lineage>
</organism>
<dbReference type="EnsemblPlants" id="Zm00001eb122050_T001">
    <property type="protein sequence ID" value="Zm00001eb122050_P001"/>
    <property type="gene ID" value="Zm00001eb122050"/>
</dbReference>
<reference evidence="5" key="1">
    <citation type="submission" date="2014-04" db="EMBL/GenBank/DDBJ databases">
        <title>The Maize TFome - Development of a transcription factor open reading frame collection for functional genomics.</title>
        <authorList>
            <person name="Burdo B."/>
            <person name="Gray J."/>
            <person name="Goetting-Minesky M.P."/>
            <person name="Wittler B."/>
            <person name="Hunt M."/>
            <person name="Li T."/>
            <person name="Velliquette D."/>
            <person name="Thomas J."/>
            <person name="Gentzel I."/>
            <person name="Dos Santos Brito M."/>
            <person name="Mejia-Guerra M.K."/>
            <person name="Connolly L.N."/>
            <person name="Qaisi D."/>
            <person name="Li W."/>
            <person name="Casas M.I."/>
            <person name="Doseff A.I."/>
            <person name="Grotewold E."/>
        </authorList>
    </citation>
    <scope>NUCLEOTIDE SEQUENCE</scope>
</reference>
<evidence type="ECO:0007829" key="9">
    <source>
        <dbReference type="PeptideAtlas" id="A0A060D557"/>
    </source>
</evidence>
<reference evidence="7" key="4">
    <citation type="submission" date="2021-05" db="UniProtKB">
        <authorList>
            <consortium name="EnsemblPlants"/>
        </authorList>
    </citation>
    <scope>IDENTIFICATION</scope>
    <source>
        <strain evidence="7">cv. B73</strain>
    </source>
</reference>
<dbReference type="KEGG" id="zma:101027179"/>
<name>A0A060D557_MAIZE</name>
<proteinExistence type="evidence at protein level"/>
<evidence type="ECO:0000256" key="2">
    <source>
        <dbReference type="ARBA" id="ARBA00023242"/>
    </source>
</evidence>
<dbReference type="EMBL" id="CM007649">
    <property type="protein sequence ID" value="ONM29274.1"/>
    <property type="molecule type" value="Genomic_DNA"/>
</dbReference>
<dbReference type="SUPFAM" id="SSF47113">
    <property type="entry name" value="Histone-fold"/>
    <property type="match status" value="1"/>
</dbReference>
<protein>
    <submittedName>
        <fullName evidence="5">CCAAT-HAP5 transcription factor</fullName>
    </submittedName>
    <submittedName>
        <fullName evidence="6">Histone-like transcription factor and archaeal histone family protein</fullName>
    </submittedName>
</protein>
<accession>A0A060D557</accession>
<dbReference type="InterPro" id="IPR003958">
    <property type="entry name" value="CBFA_NFYB_domain"/>
</dbReference>
<evidence type="ECO:0000313" key="8">
    <source>
        <dbReference type="Proteomes" id="UP000007305"/>
    </source>
</evidence>
<dbReference type="Pfam" id="PF00808">
    <property type="entry name" value="CBFD_NFYB_HMF"/>
    <property type="match status" value="1"/>
</dbReference>
<evidence type="ECO:0000313" key="6">
    <source>
        <dbReference type="EMBL" id="ONM29274.1"/>
    </source>
</evidence>
<feature type="compositionally biased region" description="Acidic residues" evidence="3">
    <location>
        <begin position="38"/>
        <end position="58"/>
    </location>
</feature>
<reference evidence="6 8" key="2">
    <citation type="submission" date="2015-12" db="EMBL/GenBank/DDBJ databases">
        <title>Update maize B73 reference genome by single molecule sequencing technologies.</title>
        <authorList>
            <consortium name="Maize Genome Sequencing Project"/>
            <person name="Ware D."/>
        </authorList>
    </citation>
    <scope>NUCLEOTIDE SEQUENCE [LARGE SCALE GENOMIC DNA]</scope>
    <source>
        <strain evidence="8">cv. B73</strain>
        <tissue evidence="6">Seedling</tissue>
    </source>
</reference>
<dbReference type="ExpressionAtlas" id="A0A060D557">
    <property type="expression patterns" value="baseline and differential"/>
</dbReference>
<dbReference type="PaxDb" id="4577-GRMZM2G099461_P01"/>
<dbReference type="Proteomes" id="UP000007305">
    <property type="component" value="Chromosome 3"/>
</dbReference>
<gene>
    <name evidence="5" type="primary">CA5P15</name>
    <name evidence="7" type="synonym">LOC101027179</name>
    <name evidence="6" type="ORF">ZEAMMB73_Zm00001d039581</name>
</gene>
<dbReference type="STRING" id="4577.A0A060D557"/>
<dbReference type="GO" id="GO:0006355">
    <property type="term" value="P:regulation of DNA-templated transcription"/>
    <property type="evidence" value="ECO:0000318"/>
    <property type="project" value="GO_Central"/>
</dbReference>
<dbReference type="OMA" id="HIEVMEQ"/>
<feature type="non-terminal residue" evidence="5">
    <location>
        <position position="203"/>
    </location>
</feature>
<dbReference type="eggNOG" id="KOG1657">
    <property type="taxonomic scope" value="Eukaryota"/>
</dbReference>
<evidence type="ECO:0000313" key="7">
    <source>
        <dbReference type="EnsemblPlants" id="Zm00001eb122050_P001"/>
    </source>
</evidence>
<feature type="region of interest" description="Disordered" evidence="3">
    <location>
        <begin position="166"/>
        <end position="190"/>
    </location>
</feature>
<dbReference type="InterPro" id="IPR050568">
    <property type="entry name" value="Transcr_DNA_Rep_Reg"/>
</dbReference>
<dbReference type="GO" id="GO:0005634">
    <property type="term" value="C:nucleus"/>
    <property type="evidence" value="ECO:0000318"/>
    <property type="project" value="GO_Central"/>
</dbReference>
<dbReference type="GO" id="GO:0000976">
    <property type="term" value="F:transcription cis-regulatory region binding"/>
    <property type="evidence" value="ECO:0000318"/>
    <property type="project" value="GO_Central"/>
</dbReference>
<dbReference type="SMR" id="A0A060D557"/>
<feature type="region of interest" description="Disordered" evidence="3">
    <location>
        <begin position="1"/>
        <end position="79"/>
    </location>
</feature>
<dbReference type="OrthoDB" id="636685at2759"/>
<dbReference type="PANTHER" id="PTHR10252">
    <property type="entry name" value="HISTONE-LIKE TRANSCRIPTION FACTOR CCAAT-RELATED"/>
    <property type="match status" value="1"/>
</dbReference>
<dbReference type="GO" id="GO:0046982">
    <property type="term" value="F:protein heterodimerization activity"/>
    <property type="evidence" value="ECO:0007669"/>
    <property type="project" value="InterPro"/>
</dbReference>
<dbReference type="AlphaFoldDB" id="A0A060D557"/>
<evidence type="ECO:0000313" key="5">
    <source>
        <dbReference type="EMBL" id="AIB04449.1"/>
    </source>
</evidence>
<keyword evidence="9" id="KW-1267">Proteomics identification</keyword>
<dbReference type="GeneID" id="101027179"/>
<dbReference type="EMBL" id="KJ726958">
    <property type="protein sequence ID" value="AIB04449.1"/>
    <property type="molecule type" value="mRNA"/>
</dbReference>
<evidence type="ECO:0000256" key="1">
    <source>
        <dbReference type="ARBA" id="ARBA00004123"/>
    </source>
</evidence>
<dbReference type="Gramene" id="Zm00001eb122050_T001">
    <property type="protein sequence ID" value="Zm00001eb122050_P001"/>
    <property type="gene ID" value="Zm00001eb122050"/>
</dbReference>
<keyword evidence="8" id="KW-1185">Reference proteome</keyword>
<keyword evidence="2" id="KW-0539">Nucleus</keyword>
<dbReference type="InterPro" id="IPR009072">
    <property type="entry name" value="Histone-fold"/>
</dbReference>
<feature type="compositionally biased region" description="Gly residues" evidence="3">
    <location>
        <begin position="174"/>
        <end position="184"/>
    </location>
</feature>
<dbReference type="PANTHER" id="PTHR10252:SF54">
    <property type="entry name" value="CHROMATIN ACCESSIBILITY COMPLEX PROTEIN 1"/>
    <property type="match status" value="1"/>
</dbReference>
<sequence>MSPATADEPSVAMEEQPGKESEEAADAMEEQLGKESEEAAESAEEVGQVEEEPEEGVDPAEAMEKAGEEAEAEEGASLRPALPVGRVKRIMRVDRDIKKVTSEAALLIAAATELFLGSLATGAHAAAARRSRRTVRAVHVRAAARAHRPTADFLLDCLAAEEEAPRARQTAGSARGGGGGGGGNAKPLPRGTRRIDAFFQKVT</sequence>
<comment type="subcellular location">
    <subcellularLocation>
        <location evidence="1">Nucleus</location>
    </subcellularLocation>
</comment>
<reference evidence="7" key="3">
    <citation type="submission" date="2019-07" db="EMBL/GenBank/DDBJ databases">
        <authorList>
            <person name="Seetharam A."/>
            <person name="Woodhouse M."/>
            <person name="Cannon E."/>
        </authorList>
    </citation>
    <scope>NUCLEOTIDE SEQUENCE [LARGE SCALE GENOMIC DNA]</scope>
    <source>
        <strain evidence="7">cv. B73</strain>
    </source>
</reference>
<evidence type="ECO:0000256" key="3">
    <source>
        <dbReference type="SAM" id="MobiDB-lite"/>
    </source>
</evidence>
<dbReference type="Gene3D" id="1.10.20.10">
    <property type="entry name" value="Histone, subunit A"/>
    <property type="match status" value="1"/>
</dbReference>
<dbReference type="HOGENOM" id="CLU_063549_0_0_1"/>
<evidence type="ECO:0000259" key="4">
    <source>
        <dbReference type="Pfam" id="PF00808"/>
    </source>
</evidence>
<dbReference type="FunFam" id="1.10.20.10:FF:000122">
    <property type="entry name" value="CCAAT-HAP5 transcription factor"/>
    <property type="match status" value="1"/>
</dbReference>